<comment type="caution">
    <text evidence="3">The sequence shown here is derived from an EMBL/GenBank/DDBJ whole genome shotgun (WGS) entry which is preliminary data.</text>
</comment>
<dbReference type="PROSITE" id="PS51257">
    <property type="entry name" value="PROKAR_LIPOPROTEIN"/>
    <property type="match status" value="1"/>
</dbReference>
<feature type="signal peptide" evidence="2">
    <location>
        <begin position="1"/>
        <end position="21"/>
    </location>
</feature>
<proteinExistence type="predicted"/>
<dbReference type="RefSeq" id="WP_345042825.1">
    <property type="nucleotide sequence ID" value="NZ_BAABED010000001.1"/>
</dbReference>
<organism evidence="3 4">
    <name type="scientific">Arthrobacter methylotrophus</name>
    <dbReference type="NCBI Taxonomy" id="121291"/>
    <lineage>
        <taxon>Bacteria</taxon>
        <taxon>Bacillati</taxon>
        <taxon>Actinomycetota</taxon>
        <taxon>Actinomycetes</taxon>
        <taxon>Micrococcales</taxon>
        <taxon>Micrococcaceae</taxon>
        <taxon>Arthrobacter</taxon>
    </lineage>
</organism>
<feature type="region of interest" description="Disordered" evidence="1">
    <location>
        <begin position="103"/>
        <end position="122"/>
    </location>
</feature>
<gene>
    <name evidence="3" type="ORF">ACFFPI_07620</name>
</gene>
<evidence type="ECO:0000256" key="1">
    <source>
        <dbReference type="SAM" id="MobiDB-lite"/>
    </source>
</evidence>
<evidence type="ECO:0000256" key="2">
    <source>
        <dbReference type="SAM" id="SignalP"/>
    </source>
</evidence>
<keyword evidence="2" id="KW-0732">Signal</keyword>
<evidence type="ECO:0000313" key="3">
    <source>
        <dbReference type="EMBL" id="MFB9714024.1"/>
    </source>
</evidence>
<accession>A0ABV5UQC2</accession>
<protein>
    <recommendedName>
        <fullName evidence="5">HNH endonuclease</fullName>
    </recommendedName>
</protein>
<keyword evidence="4" id="KW-1185">Reference proteome</keyword>
<evidence type="ECO:0008006" key="5">
    <source>
        <dbReference type="Google" id="ProtNLM"/>
    </source>
</evidence>
<dbReference type="EMBL" id="JBHMBH010000019">
    <property type="protein sequence ID" value="MFB9714024.1"/>
    <property type="molecule type" value="Genomic_DNA"/>
</dbReference>
<dbReference type="Proteomes" id="UP001589536">
    <property type="component" value="Unassembled WGS sequence"/>
</dbReference>
<name>A0ABV5UQC2_9MICC</name>
<sequence>MNFRKHLTLPAAFLFATLALTGCQQGTHSAAEAVTKAVSPAVSPVAPAAASQAASSVPAAAPAGTSAAATDVKSVHSPGLVAIDEQLAAGQCSAKTVDAATGEYLPDPTCTPGSTDPAITEDNIDSTICKSGYTATVRPPASDTDKVKAESLREYGLSPAKTTEYDHLISLELAGSNSVSNLWPEPNKAGATGTTNPKDAVENTLHKAVCSHQVTLVAAQKAIAHNWITAVKDLGL</sequence>
<feature type="chain" id="PRO_5046044253" description="HNH endonuclease" evidence="2">
    <location>
        <begin position="22"/>
        <end position="236"/>
    </location>
</feature>
<evidence type="ECO:0000313" key="4">
    <source>
        <dbReference type="Proteomes" id="UP001589536"/>
    </source>
</evidence>
<reference evidence="3 4" key="1">
    <citation type="submission" date="2024-09" db="EMBL/GenBank/DDBJ databases">
        <authorList>
            <person name="Sun Q."/>
            <person name="Mori K."/>
        </authorList>
    </citation>
    <scope>NUCLEOTIDE SEQUENCE [LARGE SCALE GENOMIC DNA]</scope>
    <source>
        <strain evidence="3 4">JCM 13519</strain>
    </source>
</reference>